<evidence type="ECO:0000313" key="5">
    <source>
        <dbReference type="EMBL" id="KAK4348103.1"/>
    </source>
</evidence>
<dbReference type="NCBIfam" id="TIGR01053">
    <property type="entry name" value="LSD1"/>
    <property type="match status" value="1"/>
</dbReference>
<evidence type="ECO:0000256" key="2">
    <source>
        <dbReference type="ARBA" id="ARBA00023242"/>
    </source>
</evidence>
<dbReference type="InterPro" id="IPR040319">
    <property type="entry name" value="LSD1-like"/>
</dbReference>
<evidence type="ECO:0000256" key="3">
    <source>
        <dbReference type="SAM" id="MobiDB-lite"/>
    </source>
</evidence>
<accession>A0AAE1RAR5</accession>
<organism evidence="5 6">
    <name type="scientific">Anisodus tanguticus</name>
    <dbReference type="NCBI Taxonomy" id="243964"/>
    <lineage>
        <taxon>Eukaryota</taxon>
        <taxon>Viridiplantae</taxon>
        <taxon>Streptophyta</taxon>
        <taxon>Embryophyta</taxon>
        <taxon>Tracheophyta</taxon>
        <taxon>Spermatophyta</taxon>
        <taxon>Magnoliopsida</taxon>
        <taxon>eudicotyledons</taxon>
        <taxon>Gunneridae</taxon>
        <taxon>Pentapetalae</taxon>
        <taxon>asterids</taxon>
        <taxon>lamiids</taxon>
        <taxon>Solanales</taxon>
        <taxon>Solanaceae</taxon>
        <taxon>Solanoideae</taxon>
        <taxon>Hyoscyameae</taxon>
        <taxon>Anisodus</taxon>
    </lineage>
</organism>
<dbReference type="Proteomes" id="UP001291623">
    <property type="component" value="Unassembled WGS sequence"/>
</dbReference>
<evidence type="ECO:0000313" key="6">
    <source>
        <dbReference type="Proteomes" id="UP001291623"/>
    </source>
</evidence>
<keyword evidence="2" id="KW-0539">Nucleus</keyword>
<evidence type="ECO:0000256" key="1">
    <source>
        <dbReference type="ARBA" id="ARBA00004123"/>
    </source>
</evidence>
<proteinExistence type="predicted"/>
<evidence type="ECO:0000259" key="4">
    <source>
        <dbReference type="Pfam" id="PF06943"/>
    </source>
</evidence>
<dbReference type="PANTHER" id="PTHR31747">
    <property type="entry name" value="PROTEIN LSD1"/>
    <property type="match status" value="1"/>
</dbReference>
<feature type="domain" description="Zinc finger LSD1-type" evidence="4">
    <location>
        <begin position="6"/>
        <end position="30"/>
    </location>
</feature>
<dbReference type="AlphaFoldDB" id="A0AAE1RAR5"/>
<sequence length="178" mass="19485">MAQLICGGCRTLLMHPRGATSVRCACCHTVNLVPGSKSQVNGGTSFRELRLTYLIERVLTNLLMSTVETVEGENSALASRFLGATQKDQPEMEESQFLCTPLIAVLHPLQDLLLQQRATARSQNQTVVIQNPMSLDESDKLGASPLSDRSASSRKSEEVITDDEIQVHLMYCLLSAAH</sequence>
<comment type="caution">
    <text evidence="5">The sequence shown here is derived from an EMBL/GenBank/DDBJ whole genome shotgun (WGS) entry which is preliminary data.</text>
</comment>
<keyword evidence="6" id="KW-1185">Reference proteome</keyword>
<comment type="subcellular location">
    <subcellularLocation>
        <location evidence="1">Nucleus</location>
    </subcellularLocation>
</comment>
<dbReference type="Pfam" id="PF06943">
    <property type="entry name" value="zf-LSD1"/>
    <property type="match status" value="1"/>
</dbReference>
<dbReference type="EMBL" id="JAVYJV010000018">
    <property type="protein sequence ID" value="KAK4348103.1"/>
    <property type="molecule type" value="Genomic_DNA"/>
</dbReference>
<dbReference type="PANTHER" id="PTHR31747:SF3">
    <property type="entry name" value="PROTEIN LSD1"/>
    <property type="match status" value="1"/>
</dbReference>
<reference evidence="5" key="1">
    <citation type="submission" date="2023-12" db="EMBL/GenBank/DDBJ databases">
        <title>Genome assembly of Anisodus tanguticus.</title>
        <authorList>
            <person name="Wang Y.-J."/>
        </authorList>
    </citation>
    <scope>NUCLEOTIDE SEQUENCE</scope>
    <source>
        <strain evidence="5">KB-2021</strain>
        <tissue evidence="5">Leaf</tissue>
    </source>
</reference>
<dbReference type="GO" id="GO:0005634">
    <property type="term" value="C:nucleus"/>
    <property type="evidence" value="ECO:0007669"/>
    <property type="project" value="UniProtKB-SubCell"/>
</dbReference>
<dbReference type="InterPro" id="IPR005735">
    <property type="entry name" value="Znf_LSD1"/>
</dbReference>
<gene>
    <name evidence="5" type="ORF">RND71_034442</name>
</gene>
<protein>
    <recommendedName>
        <fullName evidence="4">Zinc finger LSD1-type domain-containing protein</fullName>
    </recommendedName>
</protein>
<name>A0AAE1RAR5_9SOLA</name>
<feature type="region of interest" description="Disordered" evidence="3">
    <location>
        <begin position="129"/>
        <end position="158"/>
    </location>
</feature>